<dbReference type="AlphaFoldDB" id="A0A6A6V9F1"/>
<keyword evidence="1" id="KW-0732">Signal</keyword>
<proteinExistence type="predicted"/>
<dbReference type="EMBL" id="MU006578">
    <property type="protein sequence ID" value="KAF2746329.1"/>
    <property type="molecule type" value="Genomic_DNA"/>
</dbReference>
<evidence type="ECO:0000313" key="3">
    <source>
        <dbReference type="Proteomes" id="UP000799440"/>
    </source>
</evidence>
<keyword evidence="3" id="KW-1185">Reference proteome</keyword>
<evidence type="ECO:0000313" key="2">
    <source>
        <dbReference type="EMBL" id="KAF2746329.1"/>
    </source>
</evidence>
<feature type="chain" id="PRO_5025630098" evidence="1">
    <location>
        <begin position="20"/>
        <end position="253"/>
    </location>
</feature>
<dbReference type="Proteomes" id="UP000799440">
    <property type="component" value="Unassembled WGS sequence"/>
</dbReference>
<sequence>MISSTSFLLLSTIVGHGFASAIPPSNVARLESRAPGDSMAEPIFIEIDCSGGPAVCNADCFTILCLAGPNPVQYDAEHAGEHRRESGYRIFRDNEEMRLERGVDIPDSILDETGRSGEESIMANTAQGGEGEILYPTRTNENEQIGRMLQGQLSHHHITDGQWYFKQFRNYPAGSAPYCDALQQAPPDHSVCTRRGKKKTDPAWTAVIKSALRGARNMILFHMINVDAGDRWTGKPWANSKREVPIIEAEKAE</sequence>
<protein>
    <submittedName>
        <fullName evidence="2">Uncharacterized protein</fullName>
    </submittedName>
</protein>
<accession>A0A6A6V9F1</accession>
<gene>
    <name evidence="2" type="ORF">M011DRAFT_478313</name>
</gene>
<organism evidence="2 3">
    <name type="scientific">Sporormia fimetaria CBS 119925</name>
    <dbReference type="NCBI Taxonomy" id="1340428"/>
    <lineage>
        <taxon>Eukaryota</taxon>
        <taxon>Fungi</taxon>
        <taxon>Dikarya</taxon>
        <taxon>Ascomycota</taxon>
        <taxon>Pezizomycotina</taxon>
        <taxon>Dothideomycetes</taxon>
        <taxon>Pleosporomycetidae</taxon>
        <taxon>Pleosporales</taxon>
        <taxon>Sporormiaceae</taxon>
        <taxon>Sporormia</taxon>
    </lineage>
</organism>
<reference evidence="2" key="1">
    <citation type="journal article" date="2020" name="Stud. Mycol.">
        <title>101 Dothideomycetes genomes: a test case for predicting lifestyles and emergence of pathogens.</title>
        <authorList>
            <person name="Haridas S."/>
            <person name="Albert R."/>
            <person name="Binder M."/>
            <person name="Bloem J."/>
            <person name="Labutti K."/>
            <person name="Salamov A."/>
            <person name="Andreopoulos B."/>
            <person name="Baker S."/>
            <person name="Barry K."/>
            <person name="Bills G."/>
            <person name="Bluhm B."/>
            <person name="Cannon C."/>
            <person name="Castanera R."/>
            <person name="Culley D."/>
            <person name="Daum C."/>
            <person name="Ezra D."/>
            <person name="Gonzalez J."/>
            <person name="Henrissat B."/>
            <person name="Kuo A."/>
            <person name="Liang C."/>
            <person name="Lipzen A."/>
            <person name="Lutzoni F."/>
            <person name="Magnuson J."/>
            <person name="Mondo S."/>
            <person name="Nolan M."/>
            <person name="Ohm R."/>
            <person name="Pangilinan J."/>
            <person name="Park H.-J."/>
            <person name="Ramirez L."/>
            <person name="Alfaro M."/>
            <person name="Sun H."/>
            <person name="Tritt A."/>
            <person name="Yoshinaga Y."/>
            <person name="Zwiers L.-H."/>
            <person name="Turgeon B."/>
            <person name="Goodwin S."/>
            <person name="Spatafora J."/>
            <person name="Crous P."/>
            <person name="Grigoriev I."/>
        </authorList>
    </citation>
    <scope>NUCLEOTIDE SEQUENCE</scope>
    <source>
        <strain evidence="2">CBS 119925</strain>
    </source>
</reference>
<evidence type="ECO:0000256" key="1">
    <source>
        <dbReference type="SAM" id="SignalP"/>
    </source>
</evidence>
<dbReference type="OrthoDB" id="2748312at2759"/>
<name>A0A6A6V9F1_9PLEO</name>
<feature type="signal peptide" evidence="1">
    <location>
        <begin position="1"/>
        <end position="19"/>
    </location>
</feature>